<evidence type="ECO:0000313" key="3">
    <source>
        <dbReference type="EMBL" id="KAF7992673.1"/>
    </source>
</evidence>
<gene>
    <name evidence="3" type="ORF">HCN44_005017</name>
</gene>
<dbReference type="PANTHER" id="PTHR10219">
    <property type="entry name" value="GLYCOLIPID TRANSFER PROTEIN-RELATED"/>
    <property type="match status" value="1"/>
</dbReference>
<protein>
    <recommendedName>
        <fullName evidence="2">Glycolipid transfer protein domain-containing protein</fullName>
    </recommendedName>
</protein>
<organism evidence="3 4">
    <name type="scientific">Aphidius gifuensis</name>
    <name type="common">Parasitoid wasp</name>
    <dbReference type="NCBI Taxonomy" id="684658"/>
    <lineage>
        <taxon>Eukaryota</taxon>
        <taxon>Metazoa</taxon>
        <taxon>Ecdysozoa</taxon>
        <taxon>Arthropoda</taxon>
        <taxon>Hexapoda</taxon>
        <taxon>Insecta</taxon>
        <taxon>Pterygota</taxon>
        <taxon>Neoptera</taxon>
        <taxon>Endopterygota</taxon>
        <taxon>Hymenoptera</taxon>
        <taxon>Apocrita</taxon>
        <taxon>Ichneumonoidea</taxon>
        <taxon>Braconidae</taxon>
        <taxon>Aphidiinae</taxon>
        <taxon>Aphidius</taxon>
    </lineage>
</organism>
<dbReference type="GO" id="GO:0005829">
    <property type="term" value="C:cytosol"/>
    <property type="evidence" value="ECO:0007669"/>
    <property type="project" value="TreeGrafter"/>
</dbReference>
<evidence type="ECO:0000256" key="1">
    <source>
        <dbReference type="ARBA" id="ARBA00022448"/>
    </source>
</evidence>
<dbReference type="OrthoDB" id="205255at2759"/>
<keyword evidence="1" id="KW-0813">Transport</keyword>
<reference evidence="3 4" key="1">
    <citation type="submission" date="2020-08" db="EMBL/GenBank/DDBJ databases">
        <title>Aphidius gifuensis genome sequencing and assembly.</title>
        <authorList>
            <person name="Du Z."/>
        </authorList>
    </citation>
    <scope>NUCLEOTIDE SEQUENCE [LARGE SCALE GENOMIC DNA]</scope>
    <source>
        <strain evidence="3">YNYX2018</strain>
        <tissue evidence="3">Adults</tissue>
    </source>
</reference>
<keyword evidence="4" id="KW-1185">Reference proteome</keyword>
<dbReference type="Gene3D" id="1.10.3520.10">
    <property type="entry name" value="Glycolipid transfer protein"/>
    <property type="match status" value="1"/>
</dbReference>
<dbReference type="AlphaFoldDB" id="A0A835CSW3"/>
<dbReference type="GO" id="GO:1902387">
    <property type="term" value="F:ceramide 1-phosphate binding"/>
    <property type="evidence" value="ECO:0007669"/>
    <property type="project" value="TreeGrafter"/>
</dbReference>
<dbReference type="Pfam" id="PF08718">
    <property type="entry name" value="GLTP"/>
    <property type="match status" value="1"/>
</dbReference>
<dbReference type="GO" id="GO:1902388">
    <property type="term" value="F:ceramide 1-phosphate transfer activity"/>
    <property type="evidence" value="ECO:0007669"/>
    <property type="project" value="TreeGrafter"/>
</dbReference>
<accession>A0A835CSW3</accession>
<dbReference type="InterPro" id="IPR014830">
    <property type="entry name" value="Glycolipid_transfer_prot_dom"/>
</dbReference>
<evidence type="ECO:0000259" key="2">
    <source>
        <dbReference type="Pfam" id="PF08718"/>
    </source>
</evidence>
<dbReference type="SUPFAM" id="SSF110004">
    <property type="entry name" value="Glycolipid transfer protein, GLTP"/>
    <property type="match status" value="1"/>
</dbReference>
<name>A0A835CSW3_APHGI</name>
<dbReference type="InterPro" id="IPR036497">
    <property type="entry name" value="GLTP_sf"/>
</dbReference>
<sequence length="222" mass="25932">MSTEDHANIQTSLYDDNELLPLLITFPEITDCKINTEQFLNASRAALKMIDRFGKVFTAIKYDMHTNIEKLTSKFKSNEEKYSTLQDMILVEKKSHNKNKFVIESILWLARELRMIQLIFSRIVEAHEMGDPPEELFPTIKDAYRESLEPYHGFMATQLFNLLSRNVLQRSELLLHLANGIGGREETTLMLMEIYSEGIRRIILNLHRFMRTHNLGPVLHIH</sequence>
<proteinExistence type="predicted"/>
<dbReference type="EMBL" id="JACMRX010000003">
    <property type="protein sequence ID" value="KAF7992673.1"/>
    <property type="molecule type" value="Genomic_DNA"/>
</dbReference>
<feature type="domain" description="Glycolipid transfer protein" evidence="2">
    <location>
        <begin position="34"/>
        <end position="177"/>
    </location>
</feature>
<evidence type="ECO:0000313" key="4">
    <source>
        <dbReference type="Proteomes" id="UP000639338"/>
    </source>
</evidence>
<dbReference type="Proteomes" id="UP000639338">
    <property type="component" value="Unassembled WGS sequence"/>
</dbReference>
<dbReference type="GO" id="GO:0016020">
    <property type="term" value="C:membrane"/>
    <property type="evidence" value="ECO:0007669"/>
    <property type="project" value="TreeGrafter"/>
</dbReference>
<dbReference type="PANTHER" id="PTHR10219:SF25">
    <property type="entry name" value="PLECKSTRIN HOMOLOGY DOMAIN-CONTAINING FAMILY A MEMBER 8"/>
    <property type="match status" value="1"/>
</dbReference>
<comment type="caution">
    <text evidence="3">The sequence shown here is derived from an EMBL/GenBank/DDBJ whole genome shotgun (WGS) entry which is preliminary data.</text>
</comment>